<reference evidence="1 2" key="1">
    <citation type="submission" date="2017-07" db="EMBL/GenBank/DDBJ databases">
        <title>Draft genome of Ochrobactrum lupini type strain LUP21.</title>
        <authorList>
            <person name="Krzyzanowska D.M."/>
            <person name="Jafra S."/>
        </authorList>
    </citation>
    <scope>NUCLEOTIDE SEQUENCE [LARGE SCALE GENOMIC DNA]</scope>
    <source>
        <strain evidence="1 2">LUP21</strain>
    </source>
</reference>
<comment type="caution">
    <text evidence="1">The sequence shown here is derived from an EMBL/GenBank/DDBJ whole genome shotgun (WGS) entry which is preliminary data.</text>
</comment>
<dbReference type="AlphaFoldDB" id="A0A256GYI5"/>
<gene>
    <name evidence="1" type="ORF">CES86_0714</name>
</gene>
<dbReference type="Proteomes" id="UP000216363">
    <property type="component" value="Unassembled WGS sequence"/>
</dbReference>
<sequence>MNVVPTRHIANASTGFISLRQYPQLRLVRPAPPALGTGHDLHASHETSLFWY</sequence>
<accession>A0A256GYI5</accession>
<name>A0A256GYI5_9HYPH</name>
<dbReference type="EMBL" id="NNRN01000036">
    <property type="protein sequence ID" value="OYR31826.1"/>
    <property type="molecule type" value="Genomic_DNA"/>
</dbReference>
<evidence type="ECO:0000313" key="2">
    <source>
        <dbReference type="Proteomes" id="UP000216363"/>
    </source>
</evidence>
<protein>
    <submittedName>
        <fullName evidence="1">Uncharacterized protein</fullName>
    </submittedName>
</protein>
<proteinExistence type="predicted"/>
<evidence type="ECO:0000313" key="1">
    <source>
        <dbReference type="EMBL" id="OYR31826.1"/>
    </source>
</evidence>
<organism evidence="1 2">
    <name type="scientific">Brucella lupini</name>
    <dbReference type="NCBI Taxonomy" id="255457"/>
    <lineage>
        <taxon>Bacteria</taxon>
        <taxon>Pseudomonadati</taxon>
        <taxon>Pseudomonadota</taxon>
        <taxon>Alphaproteobacteria</taxon>
        <taxon>Hyphomicrobiales</taxon>
        <taxon>Brucellaceae</taxon>
        <taxon>Brucella/Ochrobactrum group</taxon>
        <taxon>Brucella</taxon>
    </lineage>
</organism>